<dbReference type="InterPro" id="IPR001313">
    <property type="entry name" value="Pumilio_RNA-bd_rpt"/>
</dbReference>
<feature type="repeat" description="Pumilio" evidence="4">
    <location>
        <begin position="379"/>
        <end position="419"/>
    </location>
</feature>
<dbReference type="PANTHER" id="PTHR12537">
    <property type="entry name" value="RNA BINDING PROTEIN PUMILIO-RELATED"/>
    <property type="match status" value="1"/>
</dbReference>
<keyword evidence="2" id="KW-0810">Translation regulation</keyword>
<evidence type="ECO:0000256" key="4">
    <source>
        <dbReference type="PROSITE-ProRule" id="PRU00317"/>
    </source>
</evidence>
<feature type="repeat" description="Pumilio" evidence="4">
    <location>
        <begin position="265"/>
        <end position="301"/>
    </location>
</feature>
<accession>A0ABD1NFW4</accession>
<reference evidence="7 8" key="1">
    <citation type="submission" date="2024-08" db="EMBL/GenBank/DDBJ databases">
        <title>Insights into the chromosomal genome structure of Flemingia macrophylla.</title>
        <authorList>
            <person name="Ding Y."/>
            <person name="Zhao Y."/>
            <person name="Bi W."/>
            <person name="Wu M."/>
            <person name="Zhao G."/>
            <person name="Gong Y."/>
            <person name="Li W."/>
            <person name="Zhang P."/>
        </authorList>
    </citation>
    <scope>NUCLEOTIDE SEQUENCE [LARGE SCALE GENOMIC DNA]</scope>
    <source>
        <strain evidence="7">DYQJB</strain>
        <tissue evidence="7">Leaf</tissue>
    </source>
</reference>
<dbReference type="GO" id="GO:0006417">
    <property type="term" value="P:regulation of translation"/>
    <property type="evidence" value="ECO:0007669"/>
    <property type="project" value="UniProtKB-KW"/>
</dbReference>
<feature type="repeat" description="Pumilio" evidence="4">
    <location>
        <begin position="154"/>
        <end position="190"/>
    </location>
</feature>
<name>A0ABD1NFW4_9FABA</name>
<keyword evidence="1" id="KW-0677">Repeat</keyword>
<evidence type="ECO:0000256" key="2">
    <source>
        <dbReference type="ARBA" id="ARBA00022845"/>
    </source>
</evidence>
<protein>
    <recommendedName>
        <fullName evidence="6">PUM-HD domain-containing protein</fullName>
    </recommendedName>
</protein>
<dbReference type="Gene3D" id="1.25.10.10">
    <property type="entry name" value="Leucine-rich Repeat Variant"/>
    <property type="match status" value="1"/>
</dbReference>
<sequence>MTPQGSSPGNQSSYSSSQQSSCMSPIQNPPQTLEHVFARLSVSDSPFNHPTSDFESNGPSCINGASKISSWNGWRSGVIPTPQSSILCNPYDDRFLHFEALARQSENLALRRLRWFNDLLGRVLFLAKDHHESRILQETLKILTRGEFCIIFLELINYVPELMVDPVGNYVVQRMVEICNEEQLNQIVLSVTQYNFQLVKICLCSHGSRVVEKILEHLTTQEQRGHVILALSQGADVLAKDVSGHRVLLHCLKHFSGEDNKHLLNVIAMKCFRIAIDKTGCCVLQRCLNHAQGGTKKNMIASILLNASVLAEDCYGNYVVQHLLSMKIPGLAKRLVRQLEGNFFFLSCNKYGSNVVEKFFLDSGELDSGELCSTFIISELLHNPKVSKLLVDPYGNYVIKSALLVSKGDFQNALERLIKLNSRIMQSNIYGKKLLAWFYKRKT</sequence>
<keyword evidence="3" id="KW-0694">RNA-binding</keyword>
<dbReference type="Pfam" id="PF00806">
    <property type="entry name" value="PUF"/>
    <property type="match status" value="8"/>
</dbReference>
<feature type="repeat" description="Pumilio" evidence="4">
    <location>
        <begin position="302"/>
        <end position="337"/>
    </location>
</feature>
<evidence type="ECO:0000259" key="6">
    <source>
        <dbReference type="PROSITE" id="PS50303"/>
    </source>
</evidence>
<dbReference type="SUPFAM" id="SSF48371">
    <property type="entry name" value="ARM repeat"/>
    <property type="match status" value="1"/>
</dbReference>
<comment type="caution">
    <text evidence="7">The sequence shown here is derived from an EMBL/GenBank/DDBJ whole genome shotgun (WGS) entry which is preliminary data.</text>
</comment>
<dbReference type="GO" id="GO:0003723">
    <property type="term" value="F:RNA binding"/>
    <property type="evidence" value="ECO:0007669"/>
    <property type="project" value="UniProtKB-KW"/>
</dbReference>
<dbReference type="AlphaFoldDB" id="A0ABD1NFW4"/>
<organism evidence="7 8">
    <name type="scientific">Flemingia macrophylla</name>
    <dbReference type="NCBI Taxonomy" id="520843"/>
    <lineage>
        <taxon>Eukaryota</taxon>
        <taxon>Viridiplantae</taxon>
        <taxon>Streptophyta</taxon>
        <taxon>Embryophyta</taxon>
        <taxon>Tracheophyta</taxon>
        <taxon>Spermatophyta</taxon>
        <taxon>Magnoliopsida</taxon>
        <taxon>eudicotyledons</taxon>
        <taxon>Gunneridae</taxon>
        <taxon>Pentapetalae</taxon>
        <taxon>rosids</taxon>
        <taxon>fabids</taxon>
        <taxon>Fabales</taxon>
        <taxon>Fabaceae</taxon>
        <taxon>Papilionoideae</taxon>
        <taxon>50 kb inversion clade</taxon>
        <taxon>NPAAA clade</taxon>
        <taxon>indigoferoid/millettioid clade</taxon>
        <taxon>Phaseoleae</taxon>
        <taxon>Flemingia</taxon>
    </lineage>
</organism>
<keyword evidence="8" id="KW-1185">Reference proteome</keyword>
<feature type="repeat" description="Pumilio" evidence="4">
    <location>
        <begin position="193"/>
        <end position="230"/>
    </location>
</feature>
<dbReference type="SMART" id="SM00025">
    <property type="entry name" value="Pumilio"/>
    <property type="match status" value="7"/>
</dbReference>
<dbReference type="PANTHER" id="PTHR12537:SF63">
    <property type="entry name" value="PUMILIO HOMOLOG 15"/>
    <property type="match status" value="1"/>
</dbReference>
<evidence type="ECO:0000256" key="3">
    <source>
        <dbReference type="ARBA" id="ARBA00022884"/>
    </source>
</evidence>
<feature type="domain" description="PUM-HD" evidence="6">
    <location>
        <begin position="90"/>
        <end position="442"/>
    </location>
</feature>
<dbReference type="InterPro" id="IPR016024">
    <property type="entry name" value="ARM-type_fold"/>
</dbReference>
<evidence type="ECO:0000256" key="1">
    <source>
        <dbReference type="ARBA" id="ARBA00022737"/>
    </source>
</evidence>
<dbReference type="EMBL" id="JBGMDY010000001">
    <property type="protein sequence ID" value="KAL2346458.1"/>
    <property type="molecule type" value="Genomic_DNA"/>
</dbReference>
<dbReference type="Proteomes" id="UP001603857">
    <property type="component" value="Unassembled WGS sequence"/>
</dbReference>
<evidence type="ECO:0000313" key="8">
    <source>
        <dbReference type="Proteomes" id="UP001603857"/>
    </source>
</evidence>
<dbReference type="InterPro" id="IPR033133">
    <property type="entry name" value="PUM-HD"/>
</dbReference>
<feature type="region of interest" description="Disordered" evidence="5">
    <location>
        <begin position="1"/>
        <end position="28"/>
    </location>
</feature>
<proteinExistence type="predicted"/>
<dbReference type="PROSITE" id="PS50302">
    <property type="entry name" value="PUM"/>
    <property type="match status" value="5"/>
</dbReference>
<feature type="compositionally biased region" description="Low complexity" evidence="5">
    <location>
        <begin position="1"/>
        <end position="26"/>
    </location>
</feature>
<evidence type="ECO:0000256" key="5">
    <source>
        <dbReference type="SAM" id="MobiDB-lite"/>
    </source>
</evidence>
<dbReference type="PROSITE" id="PS50303">
    <property type="entry name" value="PUM_HD"/>
    <property type="match status" value="1"/>
</dbReference>
<evidence type="ECO:0000313" key="7">
    <source>
        <dbReference type="EMBL" id="KAL2346458.1"/>
    </source>
</evidence>
<gene>
    <name evidence="7" type="ORF">Fmac_000458</name>
</gene>
<dbReference type="InterPro" id="IPR011989">
    <property type="entry name" value="ARM-like"/>
</dbReference>